<dbReference type="InterPro" id="IPR006015">
    <property type="entry name" value="Universal_stress_UspA"/>
</dbReference>
<dbReference type="SUPFAM" id="SSF52402">
    <property type="entry name" value="Adenine nucleotide alpha hydrolases-like"/>
    <property type="match status" value="2"/>
</dbReference>
<evidence type="ECO:0000259" key="2">
    <source>
        <dbReference type="Pfam" id="PF00582"/>
    </source>
</evidence>
<dbReference type="EMBL" id="JAMXIB010000007">
    <property type="protein sequence ID" value="MCO5725165.1"/>
    <property type="molecule type" value="Genomic_DNA"/>
</dbReference>
<comment type="similarity">
    <text evidence="1">Belongs to the universal stress protein A family.</text>
</comment>
<dbReference type="Gene3D" id="3.40.50.12370">
    <property type="match status" value="1"/>
</dbReference>
<gene>
    <name evidence="3" type="ORF">NG653_09885</name>
</gene>
<protein>
    <submittedName>
        <fullName evidence="3">Universal stress protein</fullName>
    </submittedName>
</protein>
<evidence type="ECO:0000256" key="1">
    <source>
        <dbReference type="ARBA" id="ARBA00008791"/>
    </source>
</evidence>
<dbReference type="PANTHER" id="PTHR46268">
    <property type="entry name" value="STRESS RESPONSE PROTEIN NHAX"/>
    <property type="match status" value="1"/>
</dbReference>
<feature type="domain" description="UspA" evidence="2">
    <location>
        <begin position="1"/>
        <end position="144"/>
    </location>
</feature>
<dbReference type="Proteomes" id="UP001206312">
    <property type="component" value="Unassembled WGS sequence"/>
</dbReference>
<keyword evidence="4" id="KW-1185">Reference proteome</keyword>
<proteinExistence type="inferred from homology"/>
<dbReference type="CDD" id="cd00293">
    <property type="entry name" value="USP-like"/>
    <property type="match status" value="1"/>
</dbReference>
<reference evidence="3 4" key="1">
    <citation type="submission" date="2022-06" db="EMBL/GenBank/DDBJ databases">
        <authorList>
            <person name="Xuan X."/>
        </authorList>
    </citation>
    <scope>NUCLEOTIDE SEQUENCE [LARGE SCALE GENOMIC DNA]</scope>
    <source>
        <strain evidence="3 4">2V75</strain>
    </source>
</reference>
<dbReference type="RefSeq" id="WP_252741543.1">
    <property type="nucleotide sequence ID" value="NZ_JAMXIB010000007.1"/>
</dbReference>
<organism evidence="3 4">
    <name type="scientific">Robiginitalea marina</name>
    <dbReference type="NCBI Taxonomy" id="2954105"/>
    <lineage>
        <taxon>Bacteria</taxon>
        <taxon>Pseudomonadati</taxon>
        <taxon>Bacteroidota</taxon>
        <taxon>Flavobacteriia</taxon>
        <taxon>Flavobacteriales</taxon>
        <taxon>Flavobacteriaceae</taxon>
        <taxon>Robiginitalea</taxon>
    </lineage>
</organism>
<dbReference type="PRINTS" id="PR01438">
    <property type="entry name" value="UNVRSLSTRESS"/>
</dbReference>
<dbReference type="PANTHER" id="PTHR46268:SF6">
    <property type="entry name" value="UNIVERSAL STRESS PROTEIN UP12"/>
    <property type="match status" value="1"/>
</dbReference>
<dbReference type="InterPro" id="IPR006016">
    <property type="entry name" value="UspA"/>
</dbReference>
<evidence type="ECO:0000313" key="4">
    <source>
        <dbReference type="Proteomes" id="UP001206312"/>
    </source>
</evidence>
<accession>A0ABT1B006</accession>
<comment type="caution">
    <text evidence="3">The sequence shown here is derived from an EMBL/GenBank/DDBJ whole genome shotgun (WGS) entry which is preliminary data.</text>
</comment>
<sequence>MKSILYATDYSMASVSAMRYANTLSNMLGMRLVITHVYDLPTILGTQLQTPFPDLRKDTSRHERTRLVEFYEEYAGEMEQPGEVIFEPVENMSVLSGIISKATDWHVRLIVVGMRGESLLRELVMGSTAKKLIDKAPCPVLTVPADHRFEKVTDLVYATDFEVEDLRALEKVVALARLWDAHIRVVHVTMDKEYAGQSQMEWFREMVAQKIDYDKIHYEVLESDNIIHSLKDYSKNRHAGMIAMLDRMEKGAAKKIFHGDLVKKMASSSRLPLLSFNERNLQTMFF</sequence>
<evidence type="ECO:0000313" key="3">
    <source>
        <dbReference type="EMBL" id="MCO5725165.1"/>
    </source>
</evidence>
<name>A0ABT1B006_9FLAO</name>
<dbReference type="Pfam" id="PF00582">
    <property type="entry name" value="Usp"/>
    <property type="match status" value="1"/>
</dbReference>